<comment type="caution">
    <text evidence="1">The sequence shown here is derived from an EMBL/GenBank/DDBJ whole genome shotgun (WGS) entry which is preliminary data.</text>
</comment>
<accession>A0A0F9BDN7</accession>
<dbReference type="AlphaFoldDB" id="A0A0F9BDN7"/>
<dbReference type="EMBL" id="LAZR01038352">
    <property type="protein sequence ID" value="KKL19790.1"/>
    <property type="molecule type" value="Genomic_DNA"/>
</dbReference>
<proteinExistence type="predicted"/>
<gene>
    <name evidence="1" type="ORF">LCGC14_2461930</name>
</gene>
<reference evidence="1" key="1">
    <citation type="journal article" date="2015" name="Nature">
        <title>Complex archaea that bridge the gap between prokaryotes and eukaryotes.</title>
        <authorList>
            <person name="Spang A."/>
            <person name="Saw J.H."/>
            <person name="Jorgensen S.L."/>
            <person name="Zaremba-Niedzwiedzka K."/>
            <person name="Martijn J."/>
            <person name="Lind A.E."/>
            <person name="van Eijk R."/>
            <person name="Schleper C."/>
            <person name="Guy L."/>
            <person name="Ettema T.J."/>
        </authorList>
    </citation>
    <scope>NUCLEOTIDE SEQUENCE</scope>
</reference>
<evidence type="ECO:0000313" key="1">
    <source>
        <dbReference type="EMBL" id="KKL19790.1"/>
    </source>
</evidence>
<organism evidence="1">
    <name type="scientific">marine sediment metagenome</name>
    <dbReference type="NCBI Taxonomy" id="412755"/>
    <lineage>
        <taxon>unclassified sequences</taxon>
        <taxon>metagenomes</taxon>
        <taxon>ecological metagenomes</taxon>
    </lineage>
</organism>
<name>A0A0F9BDN7_9ZZZZ</name>
<sequence>MAGRPKRVFSKAEITKIQRYARNNSKTQTIADALNIPYNSLNRHFGRRMTRWRAEGRVSLKQIQQRMSKTSPQMAIWLGKQDLGQVDKQVITTNTAPVVVAEAEKDAVDAACKVYKLKLAGRA</sequence>
<protein>
    <submittedName>
        <fullName evidence="1">Uncharacterized protein</fullName>
    </submittedName>
</protein>